<dbReference type="InterPro" id="IPR050707">
    <property type="entry name" value="HTH_MetabolicPath_Reg"/>
</dbReference>
<organism evidence="6 7">
    <name type="scientific">Aurantiacibacter arachoides</name>
    <dbReference type="NCBI Taxonomy" id="1850444"/>
    <lineage>
        <taxon>Bacteria</taxon>
        <taxon>Pseudomonadati</taxon>
        <taxon>Pseudomonadota</taxon>
        <taxon>Alphaproteobacteria</taxon>
        <taxon>Sphingomonadales</taxon>
        <taxon>Erythrobacteraceae</taxon>
        <taxon>Aurantiacibacter</taxon>
    </lineage>
</organism>
<sequence length="270" mass="29462">MSRVERGDRKQTMATTADRVLGLLSLFTEQRARWTVEEAAEVLTIPTSTAYRYFRSLAEAELLSSDMPGSYVLGPAVCALDRAMLVNDPFINAAAGEMSRLAADHPDTIVLLTRLYRDTVMCVHREGDRLAADGYERGRPMPLDRGAASKVILANLSPRQFRALARTKSAGEGIGAPRLQDALRGIRAQGYAITKGEIDPDKIGLSVPVLRDDNSVEGSLSFVLRKSSLCDEHQLLAELIRGRKAIEGNLLLARLRATHSDTSGADDPTE</sequence>
<keyword evidence="2" id="KW-0238">DNA-binding</keyword>
<dbReference type="PANTHER" id="PTHR30136">
    <property type="entry name" value="HELIX-TURN-HELIX TRANSCRIPTIONAL REGULATOR, ICLR FAMILY"/>
    <property type="match status" value="1"/>
</dbReference>
<dbReference type="Proteomes" id="UP000460626">
    <property type="component" value="Unassembled WGS sequence"/>
</dbReference>
<evidence type="ECO:0000259" key="5">
    <source>
        <dbReference type="PROSITE" id="PS51078"/>
    </source>
</evidence>
<comment type="caution">
    <text evidence="6">The sequence shown here is derived from an EMBL/GenBank/DDBJ whole genome shotgun (WGS) entry which is preliminary data.</text>
</comment>
<dbReference type="PROSITE" id="PS51078">
    <property type="entry name" value="ICLR_ED"/>
    <property type="match status" value="1"/>
</dbReference>
<evidence type="ECO:0000313" key="6">
    <source>
        <dbReference type="EMBL" id="MXO93632.1"/>
    </source>
</evidence>
<protein>
    <submittedName>
        <fullName evidence="6">Helix-turn-helix domain-containing protein</fullName>
    </submittedName>
</protein>
<dbReference type="Pfam" id="PF09339">
    <property type="entry name" value="HTH_IclR"/>
    <property type="match status" value="1"/>
</dbReference>
<dbReference type="EMBL" id="WTYH01000001">
    <property type="protein sequence ID" value="MXO93632.1"/>
    <property type="molecule type" value="Genomic_DNA"/>
</dbReference>
<dbReference type="SUPFAM" id="SSF55781">
    <property type="entry name" value="GAF domain-like"/>
    <property type="match status" value="1"/>
</dbReference>
<dbReference type="InterPro" id="IPR029016">
    <property type="entry name" value="GAF-like_dom_sf"/>
</dbReference>
<dbReference type="AlphaFoldDB" id="A0A845A2G5"/>
<dbReference type="GO" id="GO:0003677">
    <property type="term" value="F:DNA binding"/>
    <property type="evidence" value="ECO:0007669"/>
    <property type="project" value="UniProtKB-KW"/>
</dbReference>
<dbReference type="SUPFAM" id="SSF46785">
    <property type="entry name" value="Winged helix' DNA-binding domain"/>
    <property type="match status" value="1"/>
</dbReference>
<keyword evidence="1" id="KW-0805">Transcription regulation</keyword>
<dbReference type="GO" id="GO:0003700">
    <property type="term" value="F:DNA-binding transcription factor activity"/>
    <property type="evidence" value="ECO:0007669"/>
    <property type="project" value="TreeGrafter"/>
</dbReference>
<dbReference type="PANTHER" id="PTHR30136:SF24">
    <property type="entry name" value="HTH-TYPE TRANSCRIPTIONAL REPRESSOR ALLR"/>
    <property type="match status" value="1"/>
</dbReference>
<evidence type="ECO:0000256" key="2">
    <source>
        <dbReference type="ARBA" id="ARBA00023125"/>
    </source>
</evidence>
<evidence type="ECO:0000256" key="3">
    <source>
        <dbReference type="ARBA" id="ARBA00023163"/>
    </source>
</evidence>
<dbReference type="InterPro" id="IPR036388">
    <property type="entry name" value="WH-like_DNA-bd_sf"/>
</dbReference>
<dbReference type="Gene3D" id="3.30.450.40">
    <property type="match status" value="1"/>
</dbReference>
<feature type="domain" description="IclR-ED" evidence="5">
    <location>
        <begin position="76"/>
        <end position="264"/>
    </location>
</feature>
<dbReference type="Pfam" id="PF01614">
    <property type="entry name" value="IclR_C"/>
    <property type="match status" value="1"/>
</dbReference>
<keyword evidence="7" id="KW-1185">Reference proteome</keyword>
<dbReference type="PROSITE" id="PS51077">
    <property type="entry name" value="HTH_ICLR"/>
    <property type="match status" value="1"/>
</dbReference>
<evidence type="ECO:0000256" key="1">
    <source>
        <dbReference type="ARBA" id="ARBA00023015"/>
    </source>
</evidence>
<dbReference type="Gene3D" id="1.10.10.10">
    <property type="entry name" value="Winged helix-like DNA-binding domain superfamily/Winged helix DNA-binding domain"/>
    <property type="match status" value="1"/>
</dbReference>
<feature type="domain" description="HTH iclR-type" evidence="4">
    <location>
        <begin position="14"/>
        <end position="75"/>
    </location>
</feature>
<dbReference type="SMART" id="SM00346">
    <property type="entry name" value="HTH_ICLR"/>
    <property type="match status" value="1"/>
</dbReference>
<dbReference type="InterPro" id="IPR036390">
    <property type="entry name" value="WH_DNA-bd_sf"/>
</dbReference>
<dbReference type="InterPro" id="IPR014757">
    <property type="entry name" value="Tscrpt_reg_IclR_C"/>
</dbReference>
<dbReference type="InterPro" id="IPR005471">
    <property type="entry name" value="Tscrpt_reg_IclR_N"/>
</dbReference>
<dbReference type="GO" id="GO:0045892">
    <property type="term" value="P:negative regulation of DNA-templated transcription"/>
    <property type="evidence" value="ECO:0007669"/>
    <property type="project" value="TreeGrafter"/>
</dbReference>
<reference evidence="6 7" key="1">
    <citation type="submission" date="2019-12" db="EMBL/GenBank/DDBJ databases">
        <title>Genomic-based taxomic classification of the family Erythrobacteraceae.</title>
        <authorList>
            <person name="Xu L."/>
        </authorList>
    </citation>
    <scope>NUCLEOTIDE SEQUENCE [LARGE SCALE GENOMIC DNA]</scope>
    <source>
        <strain evidence="6 7">RC4-10-4</strain>
    </source>
</reference>
<gene>
    <name evidence="6" type="ORF">GRI62_08430</name>
</gene>
<keyword evidence="3" id="KW-0804">Transcription</keyword>
<accession>A0A845A2G5</accession>
<name>A0A845A2G5_9SPHN</name>
<evidence type="ECO:0000259" key="4">
    <source>
        <dbReference type="PROSITE" id="PS51077"/>
    </source>
</evidence>
<evidence type="ECO:0000313" key="7">
    <source>
        <dbReference type="Proteomes" id="UP000460626"/>
    </source>
</evidence>
<proteinExistence type="predicted"/>